<proteinExistence type="predicted"/>
<name>A0A939M264_9BRAD</name>
<evidence type="ECO:0000313" key="5">
    <source>
        <dbReference type="Proteomes" id="UP000664702"/>
    </source>
</evidence>
<dbReference type="Pfam" id="PF00561">
    <property type="entry name" value="Abhydrolase_1"/>
    <property type="match status" value="1"/>
</dbReference>
<dbReference type="RefSeq" id="WP_208084637.1">
    <property type="nucleotide sequence ID" value="NZ_CP086136.1"/>
</dbReference>
<evidence type="ECO:0000256" key="1">
    <source>
        <dbReference type="SAM" id="SignalP"/>
    </source>
</evidence>
<protein>
    <submittedName>
        <fullName evidence="3">Alpha/beta hydrolase</fullName>
    </submittedName>
</protein>
<dbReference type="PRINTS" id="PR00111">
    <property type="entry name" value="ABHYDROLASE"/>
</dbReference>
<feature type="chain" id="PRO_5037528845" evidence="1">
    <location>
        <begin position="22"/>
        <end position="289"/>
    </location>
</feature>
<dbReference type="PANTHER" id="PTHR46331">
    <property type="entry name" value="VALACYCLOVIR HYDROLASE"/>
    <property type="match status" value="1"/>
</dbReference>
<dbReference type="Gene3D" id="3.40.50.1820">
    <property type="entry name" value="alpha/beta hydrolase"/>
    <property type="match status" value="1"/>
</dbReference>
<dbReference type="SUPFAM" id="SSF53474">
    <property type="entry name" value="alpha/beta-Hydrolases"/>
    <property type="match status" value="1"/>
</dbReference>
<dbReference type="KEGG" id="bban:J4G43_009655"/>
<accession>A0A939M264</accession>
<evidence type="ECO:0000259" key="2">
    <source>
        <dbReference type="Pfam" id="PF00561"/>
    </source>
</evidence>
<evidence type="ECO:0000313" key="3">
    <source>
        <dbReference type="EMBL" id="MBO1861599.1"/>
    </source>
</evidence>
<sequence>MMFRNLLAALVVTVAISAAHAAPQWLNLAPTPTLPRATQSGFAPVNGIKVWYAIFGRGEPVLLLHGGLANANYWGRQVRALQRHYQVIVMDSRGHGRSSRNQEPYGYDLMASDVVALLDHLKIRKAAIVGWSDGAIIGLDIAMKHPERVSKLFAFAANSDPSGVADIASSDVFNAYIARAGEEYKRLSPTPTEYKSFVAEITKMWESQPKWTASDLATIKVPTWIVDGDHDEAIKRENTEFMAANIPGAGLLIQPEVSHFSFLQDPEQFSDDVLHFLERAGERPGAAAK</sequence>
<dbReference type="Proteomes" id="UP000664702">
    <property type="component" value="Chromosome"/>
</dbReference>
<dbReference type="PANTHER" id="PTHR46331:SF2">
    <property type="entry name" value="VALACYCLOVIR HYDROLASE"/>
    <property type="match status" value="1"/>
</dbReference>
<dbReference type="GO" id="GO:0017171">
    <property type="term" value="F:serine hydrolase activity"/>
    <property type="evidence" value="ECO:0007669"/>
    <property type="project" value="TreeGrafter"/>
</dbReference>
<reference evidence="4 5" key="2">
    <citation type="journal article" date="2022" name="Int. J. Syst. Evol. Microbiol.">
        <title>Strains of Bradyrhizobium barranii sp. nov. associated with legumes native to Canada are symbionts of soybeans and belong to different subspecies (subsp. barranii subsp. nov. and subsp. apii subsp. nov.) and symbiovars (sv. glycinearum and sv. septentrionale).</title>
        <authorList>
            <person name="Bromfield E.S.P."/>
            <person name="Cloutier S."/>
            <person name="Wasai-Hara S."/>
            <person name="Minamisawa K."/>
        </authorList>
    </citation>
    <scope>NUCLEOTIDE SEQUENCE [LARGE SCALE GENOMIC DNA]</scope>
    <source>
        <strain evidence="4 5">144S4</strain>
    </source>
</reference>
<feature type="domain" description="AB hydrolase-1" evidence="2">
    <location>
        <begin position="60"/>
        <end position="161"/>
    </location>
</feature>
<dbReference type="InterPro" id="IPR000073">
    <property type="entry name" value="AB_hydrolase_1"/>
</dbReference>
<dbReference type="InterPro" id="IPR029058">
    <property type="entry name" value="AB_hydrolase_fold"/>
</dbReference>
<organism evidence="3">
    <name type="scientific">Bradyrhizobium barranii subsp. barranii</name>
    <dbReference type="NCBI Taxonomy" id="2823807"/>
    <lineage>
        <taxon>Bacteria</taxon>
        <taxon>Pseudomonadati</taxon>
        <taxon>Pseudomonadota</taxon>
        <taxon>Alphaproteobacteria</taxon>
        <taxon>Hyphomicrobiales</taxon>
        <taxon>Nitrobacteraceae</taxon>
        <taxon>Bradyrhizobium</taxon>
        <taxon>Bradyrhizobium barranii</taxon>
    </lineage>
</organism>
<dbReference type="EMBL" id="CP086136">
    <property type="protein sequence ID" value="UEM14482.1"/>
    <property type="molecule type" value="Genomic_DNA"/>
</dbReference>
<feature type="signal peptide" evidence="1">
    <location>
        <begin position="1"/>
        <end position="21"/>
    </location>
</feature>
<evidence type="ECO:0000313" key="4">
    <source>
        <dbReference type="EMBL" id="UEM14482.1"/>
    </source>
</evidence>
<keyword evidence="1" id="KW-0732">Signal</keyword>
<dbReference type="EMBL" id="JAGEMI010000001">
    <property type="protein sequence ID" value="MBO1861599.1"/>
    <property type="molecule type" value="Genomic_DNA"/>
</dbReference>
<gene>
    <name evidence="4" type="ORF">J4G43_009655</name>
    <name evidence="3" type="ORF">J4G43_11815</name>
</gene>
<keyword evidence="3" id="KW-0378">Hydrolase</keyword>
<reference evidence="3" key="1">
    <citation type="submission" date="2021-03" db="EMBL/GenBank/DDBJ databases">
        <title>Whole Genome Sequence of Bradyrhizobium sp. Strain 144S4.</title>
        <authorList>
            <person name="Bromfield E.S.P."/>
            <person name="Cloutier S."/>
        </authorList>
    </citation>
    <scope>NUCLEOTIDE SEQUENCE [LARGE SCALE GENOMIC DNA]</scope>
    <source>
        <strain evidence="3">144S4</strain>
    </source>
</reference>
<dbReference type="AlphaFoldDB" id="A0A939M264"/>